<dbReference type="Proteomes" id="UP000282818">
    <property type="component" value="Unassembled WGS sequence"/>
</dbReference>
<organism evidence="1 2">
    <name type="scientific">Neptunomonas marina</name>
    <dbReference type="NCBI Taxonomy" id="1815562"/>
    <lineage>
        <taxon>Bacteria</taxon>
        <taxon>Pseudomonadati</taxon>
        <taxon>Pseudomonadota</taxon>
        <taxon>Gammaproteobacteria</taxon>
        <taxon>Oceanospirillales</taxon>
        <taxon>Oceanospirillaceae</taxon>
        <taxon>Neptunomonas</taxon>
    </lineage>
</organism>
<dbReference type="AlphaFoldDB" id="A0A437Q8Y9"/>
<dbReference type="RefSeq" id="WP_127693863.1">
    <property type="nucleotide sequence ID" value="NZ_SACQ01000003.1"/>
</dbReference>
<evidence type="ECO:0000313" key="1">
    <source>
        <dbReference type="EMBL" id="RVU31018.1"/>
    </source>
</evidence>
<protein>
    <submittedName>
        <fullName evidence="1">Uncharacterized protein</fullName>
    </submittedName>
</protein>
<evidence type="ECO:0000313" key="2">
    <source>
        <dbReference type="Proteomes" id="UP000282818"/>
    </source>
</evidence>
<reference evidence="1 2" key="1">
    <citation type="submission" date="2019-01" db="EMBL/GenBank/DDBJ databases">
        <authorList>
            <person name="Chen W.-M."/>
        </authorList>
    </citation>
    <scope>NUCLEOTIDE SEQUENCE [LARGE SCALE GENOMIC DNA]</scope>
    <source>
        <strain evidence="1 2">HPM-16</strain>
    </source>
</reference>
<comment type="caution">
    <text evidence="1">The sequence shown here is derived from an EMBL/GenBank/DDBJ whole genome shotgun (WGS) entry which is preliminary data.</text>
</comment>
<proteinExistence type="predicted"/>
<keyword evidence="2" id="KW-1185">Reference proteome</keyword>
<accession>A0A437Q8Y9</accession>
<dbReference type="EMBL" id="SACQ01000003">
    <property type="protein sequence ID" value="RVU31018.1"/>
    <property type="molecule type" value="Genomic_DNA"/>
</dbReference>
<sequence length="128" mass="14328">MKKVECECNESTKVNVCYTCASCEKPIRGWQLKRKLKYFGLVGVIGYGLGQAMEAVVFDARYPMEVEFSLIDVCINGSGSSLSASQYKRKQSLCLCAVEGAIGDVSYSEFESSKYLFEQSLRRNLEEC</sequence>
<name>A0A437Q8Y9_9GAMM</name>
<gene>
    <name evidence="1" type="ORF">EOE65_08385</name>
</gene>